<dbReference type="PANTHER" id="PTHR12785:SF6">
    <property type="entry name" value="SPLICING FACTOR 3B SUBUNIT 2"/>
    <property type="match status" value="1"/>
</dbReference>
<name>A0A8X7C291_9ARAC</name>
<reference evidence="2" key="1">
    <citation type="submission" date="2020-08" db="EMBL/GenBank/DDBJ databases">
        <title>Multicomponent nature underlies the extraordinary mechanical properties of spider dragline silk.</title>
        <authorList>
            <person name="Kono N."/>
            <person name="Nakamura H."/>
            <person name="Mori M."/>
            <person name="Yoshida Y."/>
            <person name="Ohtoshi R."/>
            <person name="Malay A.D."/>
            <person name="Moran D.A.P."/>
            <person name="Tomita M."/>
            <person name="Numata K."/>
            <person name="Arakawa K."/>
        </authorList>
    </citation>
    <scope>NUCLEOTIDE SEQUENCE</scope>
</reference>
<dbReference type="Proteomes" id="UP000886998">
    <property type="component" value="Unassembled WGS sequence"/>
</dbReference>
<evidence type="ECO:0000259" key="1">
    <source>
        <dbReference type="Pfam" id="PF04037"/>
    </source>
</evidence>
<evidence type="ECO:0000313" key="2">
    <source>
        <dbReference type="EMBL" id="GFY52725.1"/>
    </source>
</evidence>
<comment type="caution">
    <text evidence="2">The sequence shown here is derived from an EMBL/GenBank/DDBJ whole genome shotgun (WGS) entry which is preliminary data.</text>
</comment>
<dbReference type="OrthoDB" id="10260794at2759"/>
<dbReference type="Pfam" id="PF04037">
    <property type="entry name" value="DUF382"/>
    <property type="match status" value="1"/>
</dbReference>
<keyword evidence="3" id="KW-1185">Reference proteome</keyword>
<gene>
    <name evidence="2" type="primary">NCL1_30863</name>
    <name evidence="2" type="ORF">TNIN_147521</name>
</gene>
<dbReference type="GO" id="GO:0005689">
    <property type="term" value="C:U12-type spliceosomal complex"/>
    <property type="evidence" value="ECO:0007669"/>
    <property type="project" value="TreeGrafter"/>
</dbReference>
<dbReference type="InterPro" id="IPR007180">
    <property type="entry name" value="DUF382"/>
</dbReference>
<protein>
    <recommendedName>
        <fullName evidence="1">DUF382 domain-containing protein</fullName>
    </recommendedName>
</protein>
<dbReference type="InterPro" id="IPR052584">
    <property type="entry name" value="U2_snRNP_Complex_Component"/>
</dbReference>
<accession>A0A8X7C291</accession>
<sequence length="89" mass="10747">MTVAELQRKVNLKASRNIILIPQHWCFKRKYSQGKSGIGRLAWKLPDFIKRNGIMKVRRSMRESKVKMRKRVWLKLRTYDISRDRCVKD</sequence>
<dbReference type="EMBL" id="BMAV01008839">
    <property type="protein sequence ID" value="GFY52725.1"/>
    <property type="molecule type" value="Genomic_DNA"/>
</dbReference>
<evidence type="ECO:0000313" key="3">
    <source>
        <dbReference type="Proteomes" id="UP000886998"/>
    </source>
</evidence>
<organism evidence="2 3">
    <name type="scientific">Trichonephila inaurata madagascariensis</name>
    <dbReference type="NCBI Taxonomy" id="2747483"/>
    <lineage>
        <taxon>Eukaryota</taxon>
        <taxon>Metazoa</taxon>
        <taxon>Ecdysozoa</taxon>
        <taxon>Arthropoda</taxon>
        <taxon>Chelicerata</taxon>
        <taxon>Arachnida</taxon>
        <taxon>Araneae</taxon>
        <taxon>Araneomorphae</taxon>
        <taxon>Entelegynae</taxon>
        <taxon>Araneoidea</taxon>
        <taxon>Nephilidae</taxon>
        <taxon>Trichonephila</taxon>
        <taxon>Trichonephila inaurata</taxon>
    </lineage>
</organism>
<feature type="domain" description="DUF382" evidence="1">
    <location>
        <begin position="9"/>
        <end position="82"/>
    </location>
</feature>
<dbReference type="AlphaFoldDB" id="A0A8X7C291"/>
<dbReference type="PANTHER" id="PTHR12785">
    <property type="entry name" value="SPLICING FACTOR 3B"/>
    <property type="match status" value="1"/>
</dbReference>
<proteinExistence type="predicted"/>